<dbReference type="GO" id="GO:0016987">
    <property type="term" value="F:sigma factor activity"/>
    <property type="evidence" value="ECO:0007669"/>
    <property type="project" value="UniProtKB-KW"/>
</dbReference>
<comment type="similarity">
    <text evidence="5">Belongs to the sigma-70 factor family.</text>
</comment>
<dbReference type="InterPro" id="IPR000943">
    <property type="entry name" value="RNA_pol_sigma70"/>
</dbReference>
<dbReference type="Pfam" id="PF04542">
    <property type="entry name" value="Sigma70_r2"/>
    <property type="match status" value="1"/>
</dbReference>
<accession>A0A7M2WV60</accession>
<keyword evidence="10" id="KW-1185">Reference proteome</keyword>
<dbReference type="InterPro" id="IPR013324">
    <property type="entry name" value="RNA_pol_sigma_r3/r4-like"/>
</dbReference>
<dbReference type="InterPro" id="IPR007627">
    <property type="entry name" value="RNA_pol_sigma70_r2"/>
</dbReference>
<evidence type="ECO:0000259" key="7">
    <source>
        <dbReference type="PROSITE" id="PS00715"/>
    </source>
</evidence>
<keyword evidence="2 5" id="KW-0731">Sigma factor</keyword>
<evidence type="ECO:0000313" key="9">
    <source>
        <dbReference type="EMBL" id="QOV89313.1"/>
    </source>
</evidence>
<dbReference type="InterPro" id="IPR007630">
    <property type="entry name" value="RNA_pol_sigma70_r4"/>
</dbReference>
<feature type="compositionally biased region" description="Polar residues" evidence="6">
    <location>
        <begin position="1"/>
        <end position="21"/>
    </location>
</feature>
<dbReference type="PROSITE" id="PS00716">
    <property type="entry name" value="SIGMA70_2"/>
    <property type="match status" value="1"/>
</dbReference>
<evidence type="ECO:0000256" key="6">
    <source>
        <dbReference type="SAM" id="MobiDB-lite"/>
    </source>
</evidence>
<dbReference type="InterPro" id="IPR012845">
    <property type="entry name" value="RNA_pol_sigma_FliA_WhiG"/>
</dbReference>
<dbReference type="PRINTS" id="PR00046">
    <property type="entry name" value="SIGMA70FCT"/>
</dbReference>
<dbReference type="NCBIfam" id="TIGR02479">
    <property type="entry name" value="FliA_WhiG"/>
    <property type="match status" value="1"/>
</dbReference>
<feature type="domain" description="RNA polymerase sigma-70" evidence="8">
    <location>
        <begin position="249"/>
        <end position="275"/>
    </location>
</feature>
<dbReference type="GO" id="GO:0003899">
    <property type="term" value="F:DNA-directed RNA polymerase activity"/>
    <property type="evidence" value="ECO:0007669"/>
    <property type="project" value="InterPro"/>
</dbReference>
<dbReference type="RefSeq" id="WP_206292344.1">
    <property type="nucleotide sequence ID" value="NZ_CP063458.1"/>
</dbReference>
<dbReference type="Gene3D" id="1.20.140.160">
    <property type="match status" value="1"/>
</dbReference>
<dbReference type="GO" id="GO:0003677">
    <property type="term" value="F:DNA binding"/>
    <property type="evidence" value="ECO:0007669"/>
    <property type="project" value="UniProtKB-KW"/>
</dbReference>
<dbReference type="Pfam" id="PF04545">
    <property type="entry name" value="Sigma70_r4"/>
    <property type="match status" value="1"/>
</dbReference>
<feature type="region of interest" description="Disordered" evidence="6">
    <location>
        <begin position="1"/>
        <end position="27"/>
    </location>
</feature>
<evidence type="ECO:0000256" key="3">
    <source>
        <dbReference type="ARBA" id="ARBA00023125"/>
    </source>
</evidence>
<dbReference type="NCBIfam" id="NF005413">
    <property type="entry name" value="PRK06986.1"/>
    <property type="match status" value="1"/>
</dbReference>
<dbReference type="NCBIfam" id="TIGR02937">
    <property type="entry name" value="sigma70-ECF"/>
    <property type="match status" value="1"/>
</dbReference>
<comment type="function">
    <text evidence="5">Sigma factors are initiation factors that promote the attachment of RNA polymerase to specific initiation sites and are then released.</text>
</comment>
<dbReference type="GO" id="GO:0006352">
    <property type="term" value="P:DNA-templated transcription initiation"/>
    <property type="evidence" value="ECO:0007669"/>
    <property type="project" value="InterPro"/>
</dbReference>
<dbReference type="InterPro" id="IPR013325">
    <property type="entry name" value="RNA_pol_sigma_r2"/>
</dbReference>
<dbReference type="PANTHER" id="PTHR30385:SF7">
    <property type="entry name" value="RNA POLYMERASE SIGMA FACTOR FLIA"/>
    <property type="match status" value="1"/>
</dbReference>
<evidence type="ECO:0000256" key="2">
    <source>
        <dbReference type="ARBA" id="ARBA00023082"/>
    </source>
</evidence>
<dbReference type="SUPFAM" id="SSF88946">
    <property type="entry name" value="Sigma2 domain of RNA polymerase sigma factors"/>
    <property type="match status" value="1"/>
</dbReference>
<protein>
    <recommendedName>
        <fullName evidence="5">RNA polymerase sigma factor</fullName>
    </recommendedName>
</protein>
<dbReference type="InterPro" id="IPR014284">
    <property type="entry name" value="RNA_pol_sigma-70_dom"/>
</dbReference>
<feature type="region of interest" description="Disordered" evidence="6">
    <location>
        <begin position="188"/>
        <end position="210"/>
    </location>
</feature>
<dbReference type="Proteomes" id="UP000593765">
    <property type="component" value="Chromosome"/>
</dbReference>
<proteinExistence type="inferred from homology"/>
<dbReference type="KEGG" id="hbs:IPV69_24410"/>
<gene>
    <name evidence="9" type="ORF">IPV69_24410</name>
</gene>
<evidence type="ECO:0000256" key="4">
    <source>
        <dbReference type="ARBA" id="ARBA00023163"/>
    </source>
</evidence>
<evidence type="ECO:0000259" key="8">
    <source>
        <dbReference type="PROSITE" id="PS00716"/>
    </source>
</evidence>
<keyword evidence="3 5" id="KW-0238">DNA-binding</keyword>
<dbReference type="PANTHER" id="PTHR30385">
    <property type="entry name" value="SIGMA FACTOR F FLAGELLAR"/>
    <property type="match status" value="1"/>
</dbReference>
<evidence type="ECO:0000313" key="10">
    <source>
        <dbReference type="Proteomes" id="UP000593765"/>
    </source>
</evidence>
<evidence type="ECO:0000256" key="5">
    <source>
        <dbReference type="RuleBase" id="RU362124"/>
    </source>
</evidence>
<feature type="domain" description="RNA polymerase sigma-70" evidence="7">
    <location>
        <begin position="85"/>
        <end position="98"/>
    </location>
</feature>
<dbReference type="PROSITE" id="PS00715">
    <property type="entry name" value="SIGMA70_1"/>
    <property type="match status" value="1"/>
</dbReference>
<dbReference type="SUPFAM" id="SSF88659">
    <property type="entry name" value="Sigma3 and sigma4 domains of RNA polymerase sigma factors"/>
    <property type="match status" value="2"/>
</dbReference>
<dbReference type="PIRSF" id="PIRSF000770">
    <property type="entry name" value="RNA_pol_sigma-SigE/K"/>
    <property type="match status" value="1"/>
</dbReference>
<keyword evidence="1 5" id="KW-0805">Transcription regulation</keyword>
<name>A0A7M2WV60_9BACT</name>
<dbReference type="EMBL" id="CP063458">
    <property type="protein sequence ID" value="QOV89313.1"/>
    <property type="molecule type" value="Genomic_DNA"/>
</dbReference>
<dbReference type="CDD" id="cd06171">
    <property type="entry name" value="Sigma70_r4"/>
    <property type="match status" value="1"/>
</dbReference>
<dbReference type="AlphaFoldDB" id="A0A7M2WV60"/>
<dbReference type="Pfam" id="PF04539">
    <property type="entry name" value="Sigma70_r3"/>
    <property type="match status" value="1"/>
</dbReference>
<dbReference type="InterPro" id="IPR007624">
    <property type="entry name" value="RNA_pol_sigma70_r3"/>
</dbReference>
<sequence>MTHTAQETGASRRTVRTSIGPKQNKAEVPLSALDNDPRIKSVWASYKVSPTPEERNELMEHYLPLVNKCAQRLHQKLPAVVQIDDLVSAGVLGLMDAIEAFKPELAIKFATFSALRIRGAILDELRSMDWAPRQARNWARKLEGAARDLQADLGRQPTEKEMADHLKLPEADFEHIVRTSRSVTFTSLSRRRENTNEGDEMEPYLSVPDDKAADPLVESQRRFLKGYVTKGLSRAERLLVTLYYYENLTMREVGQVLDLSESRVSQLHSQIINRLREAANTTGRALHELEEAA</sequence>
<evidence type="ECO:0000256" key="1">
    <source>
        <dbReference type="ARBA" id="ARBA00023015"/>
    </source>
</evidence>
<keyword evidence="4 5" id="KW-0804">Transcription</keyword>
<organism evidence="9 10">
    <name type="scientific">Humisphaera borealis</name>
    <dbReference type="NCBI Taxonomy" id="2807512"/>
    <lineage>
        <taxon>Bacteria</taxon>
        <taxon>Pseudomonadati</taxon>
        <taxon>Planctomycetota</taxon>
        <taxon>Phycisphaerae</taxon>
        <taxon>Tepidisphaerales</taxon>
        <taxon>Tepidisphaeraceae</taxon>
        <taxon>Humisphaera</taxon>
    </lineage>
</organism>
<reference evidence="9 10" key="1">
    <citation type="submission" date="2020-10" db="EMBL/GenBank/DDBJ databases">
        <title>Wide distribution of Phycisphaera-like planctomycetes from WD2101 soil group in peatlands and genome analysis of the first cultivated representative.</title>
        <authorList>
            <person name="Dedysh S.N."/>
            <person name="Beletsky A.V."/>
            <person name="Ivanova A."/>
            <person name="Kulichevskaya I.S."/>
            <person name="Suzina N.E."/>
            <person name="Philippov D.A."/>
            <person name="Rakitin A.L."/>
            <person name="Mardanov A.V."/>
            <person name="Ravin N.V."/>
        </authorList>
    </citation>
    <scope>NUCLEOTIDE SEQUENCE [LARGE SCALE GENOMIC DNA]</scope>
    <source>
        <strain evidence="9 10">M1803</strain>
    </source>
</reference>
<dbReference type="Gene3D" id="1.10.1740.10">
    <property type="match status" value="1"/>
</dbReference>